<evidence type="ECO:0000259" key="4">
    <source>
        <dbReference type="Pfam" id="PF17827"/>
    </source>
</evidence>
<evidence type="ECO:0000256" key="1">
    <source>
        <dbReference type="ARBA" id="ARBA00022603"/>
    </source>
</evidence>
<protein>
    <submittedName>
        <fullName evidence="5">Protein-(Glutamine-N5) methyltransferase, release factor-specific</fullName>
    </submittedName>
</protein>
<evidence type="ECO:0000313" key="5">
    <source>
        <dbReference type="EMBL" id="EPF28219.1"/>
    </source>
</evidence>
<keyword evidence="1 5" id="KW-0489">Methyltransferase</keyword>
<dbReference type="Proteomes" id="UP000014634">
    <property type="component" value="Unassembled WGS sequence"/>
</dbReference>
<accession>A0AA87NKZ4</accession>
<dbReference type="PANTHER" id="PTHR18895">
    <property type="entry name" value="HEMK METHYLTRANSFERASE"/>
    <property type="match status" value="1"/>
</dbReference>
<dbReference type="SUPFAM" id="SSF53335">
    <property type="entry name" value="S-adenosyl-L-methionine-dependent methyltransferases"/>
    <property type="match status" value="1"/>
</dbReference>
<keyword evidence="2" id="KW-0808">Transferase</keyword>
<gene>
    <name evidence="5" type="ORF">HMPREF9195_01911</name>
</gene>
<sequence length="321" mass="35515">MFTVADARRCAVDLFMQSVILKTQPRSSLTLDADVLLQHFLNKPRAWLFAHDDADISPIRELFYAAAERRCTGLPIAYITGEKDFWGLSFQVTPDVLIPKPDTELLVERSLVIIREKAAALRQKQTLFILDPCTGSGCVAISILHTLELEGIRNICFIAADISPAALAIARLNAQRLLPAETQRRLYIFEGDMCTLPETIARVRESLSPSSLLPNILRFDLIAANPPYVPSALTQELLKDGRNEPALALDGGSDGLDFIRILTNNTRTVLNRNGVLLSEVGEYHAQAASKLFETAGFSDIRIYQDLAGQDRLIEGVSEQPL</sequence>
<dbReference type="Gene3D" id="1.10.8.10">
    <property type="entry name" value="DNA helicase RuvA subunit, C-terminal domain"/>
    <property type="match status" value="1"/>
</dbReference>
<dbReference type="RefSeq" id="WP_016523843.1">
    <property type="nucleotide sequence ID" value="NZ_KE332517.1"/>
</dbReference>
<comment type="caution">
    <text evidence="5">The sequence shown here is derived from an EMBL/GenBank/DDBJ whole genome shotgun (WGS) entry which is preliminary data.</text>
</comment>
<reference evidence="5 6" key="1">
    <citation type="submission" date="2013-04" db="EMBL/GenBank/DDBJ databases">
        <title>The Genome Sequence of Treponema medium ATCC 700293.</title>
        <authorList>
            <consortium name="The Broad Institute Genomics Platform"/>
            <person name="Earl A."/>
            <person name="Ward D."/>
            <person name="Feldgarden M."/>
            <person name="Gevers D."/>
            <person name="Leonetti C."/>
            <person name="Blanton J.M."/>
            <person name="Dewhirst F.E."/>
            <person name="Izard J."/>
            <person name="Walker B."/>
            <person name="Young S."/>
            <person name="Zeng Q."/>
            <person name="Gargeya S."/>
            <person name="Fitzgerald M."/>
            <person name="Haas B."/>
            <person name="Abouelleil A."/>
            <person name="Allen A.W."/>
            <person name="Alvarado L."/>
            <person name="Arachchi H.M."/>
            <person name="Berlin A.M."/>
            <person name="Chapman S.B."/>
            <person name="Gainer-Dewar J."/>
            <person name="Goldberg J."/>
            <person name="Griggs A."/>
            <person name="Gujja S."/>
            <person name="Hansen M."/>
            <person name="Howarth C."/>
            <person name="Imamovic A."/>
            <person name="Ireland A."/>
            <person name="Larimer J."/>
            <person name="McCowan C."/>
            <person name="Murphy C."/>
            <person name="Pearson M."/>
            <person name="Poon T.W."/>
            <person name="Priest M."/>
            <person name="Roberts A."/>
            <person name="Saif S."/>
            <person name="Shea T."/>
            <person name="Sisk P."/>
            <person name="Sykes S."/>
            <person name="Wortman J."/>
            <person name="Nusbaum C."/>
            <person name="Birren B."/>
        </authorList>
    </citation>
    <scope>NUCLEOTIDE SEQUENCE [LARGE SCALE GENOMIC DNA]</scope>
    <source>
        <strain evidence="5 6">ATCC 700293</strain>
    </source>
</reference>
<dbReference type="PROSITE" id="PS00092">
    <property type="entry name" value="N6_MTASE"/>
    <property type="match status" value="1"/>
</dbReference>
<dbReference type="Gene3D" id="3.40.50.150">
    <property type="entry name" value="Vaccinia Virus protein VP39"/>
    <property type="match status" value="1"/>
</dbReference>
<proteinExistence type="predicted"/>
<name>A0AA87NKZ4_TREMD</name>
<dbReference type="NCBIfam" id="TIGR00536">
    <property type="entry name" value="hemK_fam"/>
    <property type="match status" value="1"/>
</dbReference>
<dbReference type="Pfam" id="PF17827">
    <property type="entry name" value="PrmC_N"/>
    <property type="match status" value="1"/>
</dbReference>
<dbReference type="InterPro" id="IPR002052">
    <property type="entry name" value="DNA_methylase_N6_adenine_CS"/>
</dbReference>
<dbReference type="GO" id="GO:0032259">
    <property type="term" value="P:methylation"/>
    <property type="evidence" value="ECO:0007669"/>
    <property type="project" value="UniProtKB-KW"/>
</dbReference>
<dbReference type="GO" id="GO:0003676">
    <property type="term" value="F:nucleic acid binding"/>
    <property type="evidence" value="ECO:0007669"/>
    <property type="project" value="InterPro"/>
</dbReference>
<dbReference type="InterPro" id="IPR029063">
    <property type="entry name" value="SAM-dependent_MTases_sf"/>
</dbReference>
<dbReference type="EMBL" id="ATFE01000013">
    <property type="protein sequence ID" value="EPF28219.1"/>
    <property type="molecule type" value="Genomic_DNA"/>
</dbReference>
<dbReference type="PANTHER" id="PTHR18895:SF74">
    <property type="entry name" value="MTRF1L RELEASE FACTOR GLUTAMINE METHYLTRANSFERASE"/>
    <property type="match status" value="1"/>
</dbReference>
<dbReference type="AlphaFoldDB" id="A0AA87NKZ4"/>
<dbReference type="NCBIfam" id="TIGR03534">
    <property type="entry name" value="RF_mod_PrmC"/>
    <property type="match status" value="1"/>
</dbReference>
<evidence type="ECO:0000256" key="2">
    <source>
        <dbReference type="ARBA" id="ARBA00022679"/>
    </source>
</evidence>
<dbReference type="GO" id="GO:0036009">
    <property type="term" value="F:protein-glutamine N-methyltransferase activity"/>
    <property type="evidence" value="ECO:0007669"/>
    <property type="project" value="TreeGrafter"/>
</dbReference>
<dbReference type="InterPro" id="IPR040758">
    <property type="entry name" value="PrmC_N"/>
</dbReference>
<dbReference type="CDD" id="cd02440">
    <property type="entry name" value="AdoMet_MTases"/>
    <property type="match status" value="1"/>
</dbReference>
<organism evidence="5 6">
    <name type="scientific">Treponema medium ATCC 700293</name>
    <dbReference type="NCBI Taxonomy" id="1125700"/>
    <lineage>
        <taxon>Bacteria</taxon>
        <taxon>Pseudomonadati</taxon>
        <taxon>Spirochaetota</taxon>
        <taxon>Spirochaetia</taxon>
        <taxon>Spirochaetales</taxon>
        <taxon>Treponemataceae</taxon>
        <taxon>Treponema</taxon>
    </lineage>
</organism>
<dbReference type="InterPro" id="IPR004556">
    <property type="entry name" value="HemK-like"/>
</dbReference>
<evidence type="ECO:0000256" key="3">
    <source>
        <dbReference type="ARBA" id="ARBA00022691"/>
    </source>
</evidence>
<dbReference type="InterPro" id="IPR050320">
    <property type="entry name" value="N5-glutamine_MTase"/>
</dbReference>
<evidence type="ECO:0000313" key="6">
    <source>
        <dbReference type="Proteomes" id="UP000014634"/>
    </source>
</evidence>
<feature type="domain" description="Release factor glutamine methyltransferase N-terminal" evidence="4">
    <location>
        <begin position="27"/>
        <end position="81"/>
    </location>
</feature>
<keyword evidence="3" id="KW-0949">S-adenosyl-L-methionine</keyword>
<dbReference type="InterPro" id="IPR019874">
    <property type="entry name" value="RF_methyltr_PrmC"/>
</dbReference>